<evidence type="ECO:0000256" key="6">
    <source>
        <dbReference type="ARBA" id="ARBA00023170"/>
    </source>
</evidence>
<evidence type="ECO:0000256" key="2">
    <source>
        <dbReference type="ARBA" id="ARBA00022692"/>
    </source>
</evidence>
<protein>
    <submittedName>
        <fullName evidence="10">Olfactory receptor 7G2</fullName>
    </submittedName>
</protein>
<keyword evidence="11" id="KW-1185">Reference proteome</keyword>
<proteinExistence type="predicted"/>
<feature type="transmembrane region" description="Helical" evidence="8">
    <location>
        <begin position="90"/>
        <end position="109"/>
    </location>
</feature>
<keyword evidence="2 8" id="KW-0812">Transmembrane</keyword>
<dbReference type="InterPro" id="IPR000725">
    <property type="entry name" value="Olfact_rcpt"/>
</dbReference>
<dbReference type="SUPFAM" id="SSF81321">
    <property type="entry name" value="Family A G protein-coupled receptor-like"/>
    <property type="match status" value="1"/>
</dbReference>
<dbReference type="Pfam" id="PF13853">
    <property type="entry name" value="7tm_4"/>
    <property type="match status" value="1"/>
</dbReference>
<evidence type="ECO:0000313" key="11">
    <source>
        <dbReference type="Proteomes" id="UP001166674"/>
    </source>
</evidence>
<dbReference type="AlphaFoldDB" id="A0AA41NFL6"/>
<dbReference type="InterPro" id="IPR000276">
    <property type="entry name" value="GPCR_Rhodpsn"/>
</dbReference>
<evidence type="ECO:0000256" key="8">
    <source>
        <dbReference type="SAM" id="Phobius"/>
    </source>
</evidence>
<accession>A0AA41NFL6</accession>
<feature type="domain" description="G-protein coupled receptors family 1 profile" evidence="9">
    <location>
        <begin position="41"/>
        <end position="172"/>
    </location>
</feature>
<keyword evidence="4" id="KW-0297">G-protein coupled receptor</keyword>
<keyword evidence="5 8" id="KW-0472">Membrane</keyword>
<dbReference type="GO" id="GO:0016020">
    <property type="term" value="C:membrane"/>
    <property type="evidence" value="ECO:0007669"/>
    <property type="project" value="UniProtKB-SubCell"/>
</dbReference>
<dbReference type="GO" id="GO:0004930">
    <property type="term" value="F:G protein-coupled receptor activity"/>
    <property type="evidence" value="ECO:0007669"/>
    <property type="project" value="UniProtKB-KW"/>
</dbReference>
<comment type="caution">
    <text evidence="10">The sequence shown here is derived from an EMBL/GenBank/DDBJ whole genome shotgun (WGS) entry which is preliminary data.</text>
</comment>
<evidence type="ECO:0000256" key="7">
    <source>
        <dbReference type="ARBA" id="ARBA00023224"/>
    </source>
</evidence>
<feature type="transmembrane region" description="Helical" evidence="8">
    <location>
        <begin position="26"/>
        <end position="47"/>
    </location>
</feature>
<sequence>MEPRNQTAILEFLLLELTDDPALQPMIFSLFLSMYLVTVLGNLLIILAVNSDPRLHTPMYFFLSNLSFTDTCLSTGTIPKMLVNIHSQSYSISYTGCLSQVFFVLFFLVSENCLLTAMAYDPYVAICHPLMYTIIVNPSHCVMLVPNSLFISIVDALLHTLEVLKLSFCTDL</sequence>
<dbReference type="Proteomes" id="UP001166674">
    <property type="component" value="Unassembled WGS sequence"/>
</dbReference>
<name>A0AA41NFL6_SCICA</name>
<evidence type="ECO:0000256" key="3">
    <source>
        <dbReference type="ARBA" id="ARBA00022989"/>
    </source>
</evidence>
<evidence type="ECO:0000256" key="5">
    <source>
        <dbReference type="ARBA" id="ARBA00023136"/>
    </source>
</evidence>
<evidence type="ECO:0000313" key="10">
    <source>
        <dbReference type="EMBL" id="MBZ3889399.1"/>
    </source>
</evidence>
<dbReference type="PANTHER" id="PTHR48001">
    <property type="entry name" value="OLFACTORY RECEPTOR"/>
    <property type="match status" value="1"/>
</dbReference>
<comment type="subcellular location">
    <subcellularLocation>
        <location evidence="1">Membrane</location>
        <topology evidence="1">Multi-pass membrane protein</topology>
    </subcellularLocation>
</comment>
<dbReference type="InterPro" id="IPR017452">
    <property type="entry name" value="GPCR_Rhodpsn_7TM"/>
</dbReference>
<keyword evidence="7" id="KW-0807">Transducer</keyword>
<dbReference type="GO" id="GO:0004984">
    <property type="term" value="F:olfactory receptor activity"/>
    <property type="evidence" value="ECO:0007669"/>
    <property type="project" value="InterPro"/>
</dbReference>
<evidence type="ECO:0000256" key="4">
    <source>
        <dbReference type="ARBA" id="ARBA00023040"/>
    </source>
</evidence>
<gene>
    <name evidence="10" type="ORF">SUZIE_202765</name>
</gene>
<keyword evidence="6 10" id="KW-0675">Receptor</keyword>
<dbReference type="FunFam" id="1.20.1070.10:FF:000410">
    <property type="entry name" value="Olfactory receptor 1348"/>
    <property type="match status" value="1"/>
</dbReference>
<evidence type="ECO:0000256" key="1">
    <source>
        <dbReference type="ARBA" id="ARBA00004141"/>
    </source>
</evidence>
<dbReference type="Gene3D" id="1.20.1070.10">
    <property type="entry name" value="Rhodopsin 7-helix transmembrane proteins"/>
    <property type="match status" value="1"/>
</dbReference>
<reference evidence="10" key="1">
    <citation type="submission" date="2020-03" db="EMBL/GenBank/DDBJ databases">
        <title>Studies in the Genomics of Life Span.</title>
        <authorList>
            <person name="Glass D."/>
        </authorList>
    </citation>
    <scope>NUCLEOTIDE SEQUENCE</scope>
    <source>
        <strain evidence="10">SUZIE</strain>
        <tissue evidence="10">Muscle</tissue>
    </source>
</reference>
<keyword evidence="3 8" id="KW-1133">Transmembrane helix</keyword>
<evidence type="ECO:0000259" key="9">
    <source>
        <dbReference type="PROSITE" id="PS50262"/>
    </source>
</evidence>
<dbReference type="PROSITE" id="PS50262">
    <property type="entry name" value="G_PROTEIN_RECEP_F1_2"/>
    <property type="match status" value="1"/>
</dbReference>
<organism evidence="10 11">
    <name type="scientific">Sciurus carolinensis</name>
    <name type="common">Eastern gray squirrel</name>
    <dbReference type="NCBI Taxonomy" id="30640"/>
    <lineage>
        <taxon>Eukaryota</taxon>
        <taxon>Metazoa</taxon>
        <taxon>Chordata</taxon>
        <taxon>Craniata</taxon>
        <taxon>Vertebrata</taxon>
        <taxon>Euteleostomi</taxon>
        <taxon>Mammalia</taxon>
        <taxon>Eutheria</taxon>
        <taxon>Euarchontoglires</taxon>
        <taxon>Glires</taxon>
        <taxon>Rodentia</taxon>
        <taxon>Sciuromorpha</taxon>
        <taxon>Sciuridae</taxon>
        <taxon>Sciurinae</taxon>
        <taxon>Sciurini</taxon>
        <taxon>Sciurus</taxon>
    </lineage>
</organism>
<dbReference type="PRINTS" id="PR00237">
    <property type="entry name" value="GPCRRHODOPSN"/>
</dbReference>
<dbReference type="EMBL" id="JAATJV010431046">
    <property type="protein sequence ID" value="MBZ3889399.1"/>
    <property type="molecule type" value="Genomic_DNA"/>
</dbReference>